<dbReference type="AlphaFoldDB" id="A0AA38SUM0"/>
<dbReference type="InterPro" id="IPR021109">
    <property type="entry name" value="Peptidase_aspartic_dom_sf"/>
</dbReference>
<dbReference type="PANTHER" id="PTHR33067">
    <property type="entry name" value="RNA-DIRECTED DNA POLYMERASE-RELATED"/>
    <property type="match status" value="1"/>
</dbReference>
<dbReference type="Gene3D" id="2.40.70.10">
    <property type="entry name" value="Acid Proteases"/>
    <property type="match status" value="1"/>
</dbReference>
<organism evidence="1 2">
    <name type="scientific">Centaurea solstitialis</name>
    <name type="common">yellow star-thistle</name>
    <dbReference type="NCBI Taxonomy" id="347529"/>
    <lineage>
        <taxon>Eukaryota</taxon>
        <taxon>Viridiplantae</taxon>
        <taxon>Streptophyta</taxon>
        <taxon>Embryophyta</taxon>
        <taxon>Tracheophyta</taxon>
        <taxon>Spermatophyta</taxon>
        <taxon>Magnoliopsida</taxon>
        <taxon>eudicotyledons</taxon>
        <taxon>Gunneridae</taxon>
        <taxon>Pentapetalae</taxon>
        <taxon>asterids</taxon>
        <taxon>campanulids</taxon>
        <taxon>Asterales</taxon>
        <taxon>Asteraceae</taxon>
        <taxon>Carduoideae</taxon>
        <taxon>Cardueae</taxon>
        <taxon>Centaureinae</taxon>
        <taxon>Centaurea</taxon>
    </lineage>
</organism>
<reference evidence="1" key="1">
    <citation type="submission" date="2023-03" db="EMBL/GenBank/DDBJ databases">
        <title>Chromosome-scale reference genome and RAD-based genetic map of yellow starthistle (Centaurea solstitialis) reveal putative structural variation and QTLs associated with invader traits.</title>
        <authorList>
            <person name="Reatini B."/>
            <person name="Cang F.A."/>
            <person name="Jiang Q."/>
            <person name="Mckibben M.T.W."/>
            <person name="Barker M.S."/>
            <person name="Rieseberg L.H."/>
            <person name="Dlugosch K.M."/>
        </authorList>
    </citation>
    <scope>NUCLEOTIDE SEQUENCE</scope>
    <source>
        <strain evidence="1">CAN-66</strain>
        <tissue evidence="1">Leaf</tissue>
    </source>
</reference>
<keyword evidence="2" id="KW-1185">Reference proteome</keyword>
<accession>A0AA38SUM0</accession>
<dbReference type="PANTHER" id="PTHR33067:SF35">
    <property type="entry name" value="ASPARTIC PEPTIDASE DDI1-TYPE DOMAIN-CONTAINING PROTEIN"/>
    <property type="match status" value="1"/>
</dbReference>
<protein>
    <recommendedName>
        <fullName evidence="3">Reverse transcriptase domain-containing protein</fullName>
    </recommendedName>
</protein>
<sequence>MTIQLADRSIKNPLGIAEDILVQVNKFVFPADFVILDIKDEVKVPLILGRPFFNTADAVGFPVQTQGFGVNKSSESHPVLMLSCGILSSNPTLVREIGHYVPPRHRSEK</sequence>
<gene>
    <name evidence="1" type="ORF">OSB04_024930</name>
</gene>
<evidence type="ECO:0000313" key="2">
    <source>
        <dbReference type="Proteomes" id="UP001172457"/>
    </source>
</evidence>
<dbReference type="Proteomes" id="UP001172457">
    <property type="component" value="Chromosome 6"/>
</dbReference>
<evidence type="ECO:0000313" key="1">
    <source>
        <dbReference type="EMBL" id="KAJ9545223.1"/>
    </source>
</evidence>
<proteinExistence type="predicted"/>
<comment type="caution">
    <text evidence="1">The sequence shown here is derived from an EMBL/GenBank/DDBJ whole genome shotgun (WGS) entry which is preliminary data.</text>
</comment>
<dbReference type="EMBL" id="JARYMX010000006">
    <property type="protein sequence ID" value="KAJ9545223.1"/>
    <property type="molecule type" value="Genomic_DNA"/>
</dbReference>
<name>A0AA38SUM0_9ASTR</name>
<evidence type="ECO:0008006" key="3">
    <source>
        <dbReference type="Google" id="ProtNLM"/>
    </source>
</evidence>